<proteinExistence type="inferred from homology"/>
<evidence type="ECO:0000256" key="3">
    <source>
        <dbReference type="ARBA" id="ARBA00022801"/>
    </source>
</evidence>
<dbReference type="PANTHER" id="PTHR11177">
    <property type="entry name" value="CHITINASE"/>
    <property type="match status" value="1"/>
</dbReference>
<dbReference type="GO" id="GO:0008061">
    <property type="term" value="F:chitin binding"/>
    <property type="evidence" value="ECO:0007669"/>
    <property type="project" value="InterPro"/>
</dbReference>
<dbReference type="InterPro" id="IPR001579">
    <property type="entry name" value="Glyco_hydro_18_chit_AS"/>
</dbReference>
<dbReference type="Pfam" id="PF07833">
    <property type="entry name" value="Cu_amine_oxidN1"/>
    <property type="match status" value="1"/>
</dbReference>
<dbReference type="Proteomes" id="UP000288943">
    <property type="component" value="Chromosome"/>
</dbReference>
<keyword evidence="4" id="KW-0146">Chitin degradation</keyword>
<dbReference type="InterPro" id="IPR001223">
    <property type="entry name" value="Glyco_hydro18_cat"/>
</dbReference>
<keyword evidence="5 6" id="KW-0326">Glycosidase</keyword>
<organism evidence="10 11">
    <name type="scientific">Paenibacillus chitinolyticus</name>
    <dbReference type="NCBI Taxonomy" id="79263"/>
    <lineage>
        <taxon>Bacteria</taxon>
        <taxon>Bacillati</taxon>
        <taxon>Bacillota</taxon>
        <taxon>Bacilli</taxon>
        <taxon>Bacillales</taxon>
        <taxon>Paenibacillaceae</taxon>
        <taxon>Paenibacillus</taxon>
    </lineage>
</organism>
<sequence>MFLKKWKPSLLTALTLGLALGAVPAMGASSAGDISIAYGSRVAVQQQKPVLQGDALTVPAEELAKQLQLKLSPLKEDGTFTLSKTGVFIEMKLGSKEARVNNRLATLQAAPAKQGDALYVPLRFVSEASRSLVEWDQARQMAIISPAYKVVGYFTSWGKLKASEIDASRLTHINYAFANIVDGEVALSSPKEQEEAYPGACKGEDCAKFVSDFKELAKLKQANPHLQTLVSVGGWTWSGRFSDAALTEASRTKFADSAVRFIRENGFDGVDLDWEYPVTGGLETNVRRPEDRTNFTLLLQTIREKLEAAGREDGRHYLLTIASGANPNYVRDTELDKVSESIDFVNIMTYDLHGSWEPTSNNNAALYYDPADPDPNAHRFYVEAAVNGHLNAGVPAKKLVLGIPFYGRSWGGCEAVNNGLYQACKGGDVVDWTEKPEGFQRYWNDRAKVPYLYNKQTGQFVSYEDEESIGYRAEFIKEKGLGGAMFWELNDDRDSKLLPRLAESLDR</sequence>
<evidence type="ECO:0000256" key="7">
    <source>
        <dbReference type="RuleBase" id="RU004453"/>
    </source>
</evidence>
<dbReference type="InterPro" id="IPR011583">
    <property type="entry name" value="Chitinase_II/V-like_cat"/>
</dbReference>
<dbReference type="EC" id="3.2.1.14" evidence="2"/>
<evidence type="ECO:0000256" key="5">
    <source>
        <dbReference type="ARBA" id="ARBA00023295"/>
    </source>
</evidence>
<evidence type="ECO:0000256" key="6">
    <source>
        <dbReference type="RuleBase" id="RU000489"/>
    </source>
</evidence>
<dbReference type="GO" id="GO:0005975">
    <property type="term" value="P:carbohydrate metabolic process"/>
    <property type="evidence" value="ECO:0007669"/>
    <property type="project" value="InterPro"/>
</dbReference>
<feature type="chain" id="PRO_5019399892" description="chitinase" evidence="8">
    <location>
        <begin position="28"/>
        <end position="507"/>
    </location>
</feature>
<evidence type="ECO:0000313" key="11">
    <source>
        <dbReference type="Proteomes" id="UP000288943"/>
    </source>
</evidence>
<dbReference type="Pfam" id="PF00704">
    <property type="entry name" value="Glyco_hydro_18"/>
    <property type="match status" value="1"/>
</dbReference>
<evidence type="ECO:0000256" key="8">
    <source>
        <dbReference type="SAM" id="SignalP"/>
    </source>
</evidence>
<dbReference type="SUPFAM" id="SSF51445">
    <property type="entry name" value="(Trans)glycosidases"/>
    <property type="match status" value="1"/>
</dbReference>
<evidence type="ECO:0000313" key="10">
    <source>
        <dbReference type="EMBL" id="QAV21680.1"/>
    </source>
</evidence>
<keyword evidence="8" id="KW-0732">Signal</keyword>
<dbReference type="PROSITE" id="PS01095">
    <property type="entry name" value="GH18_1"/>
    <property type="match status" value="1"/>
</dbReference>
<dbReference type="SUPFAM" id="SSF54556">
    <property type="entry name" value="Chitinase insertion domain"/>
    <property type="match status" value="1"/>
</dbReference>
<dbReference type="SUPFAM" id="SSF55383">
    <property type="entry name" value="Copper amine oxidase, domain N"/>
    <property type="match status" value="1"/>
</dbReference>
<evidence type="ECO:0000259" key="9">
    <source>
        <dbReference type="PROSITE" id="PS51910"/>
    </source>
</evidence>
<dbReference type="InterPro" id="IPR050314">
    <property type="entry name" value="Glycosyl_Hydrlase_18"/>
</dbReference>
<dbReference type="InterPro" id="IPR029070">
    <property type="entry name" value="Chitinase_insertion_sf"/>
</dbReference>
<comment type="catalytic activity">
    <reaction evidence="1">
        <text>Random endo-hydrolysis of N-acetyl-beta-D-glucosaminide (1-&gt;4)-beta-linkages in chitin and chitodextrins.</text>
        <dbReference type="EC" id="3.2.1.14"/>
    </reaction>
</comment>
<dbReference type="CDD" id="cd06548">
    <property type="entry name" value="GH18_chitinase"/>
    <property type="match status" value="1"/>
</dbReference>
<keyword evidence="3 6" id="KW-0378">Hydrolase</keyword>
<dbReference type="InterPro" id="IPR017853">
    <property type="entry name" value="GH"/>
</dbReference>
<dbReference type="Gene3D" id="3.30.457.10">
    <property type="entry name" value="Copper amine oxidase-like, N-terminal domain"/>
    <property type="match status" value="1"/>
</dbReference>
<evidence type="ECO:0000256" key="1">
    <source>
        <dbReference type="ARBA" id="ARBA00000822"/>
    </source>
</evidence>
<feature type="domain" description="GH18" evidence="9">
    <location>
        <begin position="148"/>
        <end position="507"/>
    </location>
</feature>
<dbReference type="PANTHER" id="PTHR11177:SF317">
    <property type="entry name" value="CHITINASE 12-RELATED"/>
    <property type="match status" value="1"/>
</dbReference>
<evidence type="ECO:0000256" key="2">
    <source>
        <dbReference type="ARBA" id="ARBA00012729"/>
    </source>
</evidence>
<dbReference type="AlphaFoldDB" id="A0A410X4Z4"/>
<dbReference type="KEGG" id="pchi:PC41400_10640"/>
<reference evidence="10 11" key="1">
    <citation type="submission" date="2018-01" db="EMBL/GenBank/DDBJ databases">
        <title>The whole genome sequencing and assembly of Paenibacillus chitinolyticus KCCM 41400 strain.</title>
        <authorList>
            <person name="Kim J.-Y."/>
            <person name="Park M.-K."/>
            <person name="Lee Y.-J."/>
            <person name="Yi H."/>
            <person name="Bahn Y.-S."/>
            <person name="Kim J.F."/>
            <person name="Lee D.-W."/>
        </authorList>
    </citation>
    <scope>NUCLEOTIDE SEQUENCE [LARGE SCALE GENOMIC DNA]</scope>
    <source>
        <strain evidence="10 11">KCCM 41400</strain>
    </source>
</reference>
<dbReference type="PROSITE" id="PS51910">
    <property type="entry name" value="GH18_2"/>
    <property type="match status" value="1"/>
</dbReference>
<dbReference type="EMBL" id="CP026520">
    <property type="protein sequence ID" value="QAV21680.1"/>
    <property type="molecule type" value="Genomic_DNA"/>
</dbReference>
<accession>A0A410X4Z4</accession>
<dbReference type="GO" id="GO:0008843">
    <property type="term" value="F:endochitinase activity"/>
    <property type="evidence" value="ECO:0007669"/>
    <property type="project" value="UniProtKB-EC"/>
</dbReference>
<feature type="signal peptide" evidence="8">
    <location>
        <begin position="1"/>
        <end position="27"/>
    </location>
</feature>
<dbReference type="InterPro" id="IPR012854">
    <property type="entry name" value="Cu_amine_oxidase-like_N"/>
</dbReference>
<gene>
    <name evidence="10" type="ORF">PC41400_10640</name>
</gene>
<dbReference type="OrthoDB" id="9775889at2"/>
<comment type="similarity">
    <text evidence="7">Belongs to the glycosyl hydrolase 18 family.</text>
</comment>
<dbReference type="Gene3D" id="3.10.50.10">
    <property type="match status" value="1"/>
</dbReference>
<keyword evidence="4" id="KW-0624">Polysaccharide degradation</keyword>
<dbReference type="Gene3D" id="3.20.20.80">
    <property type="entry name" value="Glycosidases"/>
    <property type="match status" value="1"/>
</dbReference>
<protein>
    <recommendedName>
        <fullName evidence="2">chitinase</fullName>
        <ecNumber evidence="2">3.2.1.14</ecNumber>
    </recommendedName>
</protein>
<evidence type="ECO:0000256" key="4">
    <source>
        <dbReference type="ARBA" id="ARBA00023024"/>
    </source>
</evidence>
<dbReference type="SMART" id="SM00636">
    <property type="entry name" value="Glyco_18"/>
    <property type="match status" value="1"/>
</dbReference>
<name>A0A410X4Z4_9BACL</name>
<keyword evidence="4" id="KW-0119">Carbohydrate metabolism</keyword>
<dbReference type="GO" id="GO:0006032">
    <property type="term" value="P:chitin catabolic process"/>
    <property type="evidence" value="ECO:0007669"/>
    <property type="project" value="UniProtKB-KW"/>
</dbReference>
<dbReference type="InterPro" id="IPR036582">
    <property type="entry name" value="Mao_N_sf"/>
</dbReference>